<dbReference type="Pfam" id="PF18942">
    <property type="entry name" value="DUF5689"/>
    <property type="match status" value="1"/>
</dbReference>
<feature type="signal peptide" evidence="1">
    <location>
        <begin position="1"/>
        <end position="24"/>
    </location>
</feature>
<evidence type="ECO:0000313" key="4">
    <source>
        <dbReference type="EMBL" id="AFL80992.1"/>
    </source>
</evidence>
<proteinExistence type="predicted"/>
<name>I3YVH4_AEQSU</name>
<dbReference type="eggNOG" id="COG3291">
    <property type="taxonomic scope" value="Bacteria"/>
</dbReference>
<dbReference type="HOGENOM" id="CLU_045100_0_0_10"/>
<reference evidence="4 5" key="1">
    <citation type="submission" date="2012-06" db="EMBL/GenBank/DDBJ databases">
        <title>The complete genome of Aequorivita sublithincola DSM 14238.</title>
        <authorList>
            <consortium name="US DOE Joint Genome Institute (JGI-PGF)"/>
            <person name="Lucas S."/>
            <person name="Copeland A."/>
            <person name="Lapidus A."/>
            <person name="Goodwin L."/>
            <person name="Pitluck S."/>
            <person name="Peters L."/>
            <person name="Munk A.C.C."/>
            <person name="Kyrpides N."/>
            <person name="Mavromatis K."/>
            <person name="Pagani I."/>
            <person name="Ivanova N."/>
            <person name="Ovchinnikova G."/>
            <person name="Zeytun A."/>
            <person name="Detter J.C."/>
            <person name="Han C."/>
            <person name="Land M."/>
            <person name="Hauser L."/>
            <person name="Markowitz V."/>
            <person name="Cheng J.-F."/>
            <person name="Hugenholtz P."/>
            <person name="Woyke T."/>
            <person name="Wu D."/>
            <person name="Tindall B."/>
            <person name="Faehnrich R."/>
            <person name="Brambilla E."/>
            <person name="Klenk H.-P."/>
            <person name="Eisen J.A."/>
        </authorList>
    </citation>
    <scope>NUCLEOTIDE SEQUENCE [LARGE SCALE GENOMIC DNA]</scope>
    <source>
        <strain evidence="5">DSM 14238 / LMG 21431 / ACAM 643 / 9-3</strain>
    </source>
</reference>
<keyword evidence="5" id="KW-1185">Reference proteome</keyword>
<dbReference type="eggNOG" id="COG4085">
    <property type="taxonomic scope" value="Bacteria"/>
</dbReference>
<dbReference type="Proteomes" id="UP000006049">
    <property type="component" value="Chromosome"/>
</dbReference>
<dbReference type="RefSeq" id="WP_014782249.1">
    <property type="nucleotide sequence ID" value="NC_018013.1"/>
</dbReference>
<dbReference type="OrthoDB" id="1492759at2"/>
<dbReference type="Pfam" id="PF16409">
    <property type="entry name" value="DUF5017"/>
    <property type="match status" value="1"/>
</dbReference>
<dbReference type="InterPro" id="IPR032185">
    <property type="entry name" value="DUF5017"/>
</dbReference>
<dbReference type="InterPro" id="IPR043744">
    <property type="entry name" value="DUF5689"/>
</dbReference>
<dbReference type="AlphaFoldDB" id="I3YVH4"/>
<feature type="domain" description="DUF5689" evidence="3">
    <location>
        <begin position="48"/>
        <end position="279"/>
    </location>
</feature>
<evidence type="ECO:0000313" key="5">
    <source>
        <dbReference type="Proteomes" id="UP000006049"/>
    </source>
</evidence>
<evidence type="ECO:0008006" key="6">
    <source>
        <dbReference type="Google" id="ProtNLM"/>
    </source>
</evidence>
<dbReference type="STRING" id="746697.Aeqsu_1502"/>
<accession>I3YVH4</accession>
<protein>
    <recommendedName>
        <fullName evidence="6">DUF5689 domain-containing protein</fullName>
    </recommendedName>
</protein>
<keyword evidence="1" id="KW-0732">Signal</keyword>
<dbReference type="KEGG" id="asl:Aeqsu_1502"/>
<organism evidence="4 5">
    <name type="scientific">Aequorivita sublithincola (strain DSM 14238 / LMG 21431 / ACAM 643 / 9-3)</name>
    <dbReference type="NCBI Taxonomy" id="746697"/>
    <lineage>
        <taxon>Bacteria</taxon>
        <taxon>Pseudomonadati</taxon>
        <taxon>Bacteroidota</taxon>
        <taxon>Flavobacteriia</taxon>
        <taxon>Flavobacteriales</taxon>
        <taxon>Flavobacteriaceae</taxon>
        <taxon>Aequorivita</taxon>
    </lineage>
</organism>
<dbReference type="NCBIfam" id="NF038128">
    <property type="entry name" value="choice_anch_J"/>
    <property type="match status" value="1"/>
</dbReference>
<evidence type="ECO:0000259" key="2">
    <source>
        <dbReference type="Pfam" id="PF16409"/>
    </source>
</evidence>
<gene>
    <name evidence="4" type="ordered locus">Aeqsu_1502</name>
</gene>
<dbReference type="EMBL" id="CP003280">
    <property type="protein sequence ID" value="AFL80992.1"/>
    <property type="molecule type" value="Genomic_DNA"/>
</dbReference>
<dbReference type="PROSITE" id="PS51257">
    <property type="entry name" value="PROKAR_LIPOPROTEIN"/>
    <property type="match status" value="1"/>
</dbReference>
<feature type="chain" id="PRO_5003682918" description="DUF5689 domain-containing protein" evidence="1">
    <location>
        <begin position="25"/>
        <end position="467"/>
    </location>
</feature>
<evidence type="ECO:0000259" key="3">
    <source>
        <dbReference type="Pfam" id="PF18942"/>
    </source>
</evidence>
<evidence type="ECO:0000256" key="1">
    <source>
        <dbReference type="SAM" id="SignalP"/>
    </source>
</evidence>
<dbReference type="Gene3D" id="2.60.120.200">
    <property type="match status" value="1"/>
</dbReference>
<sequence>MKNLKNIKLLSFLFILGMIVTSCVQDDDYSIPEINVDEPNIDVNSNIITVKDFYKGFEPKIIESGDDATKPLWIEGYVVSSDETGNFYKSIVIQDAPENPTAGIAISTNATDLYTKYEPGRKIYFRVNGLYSGLYAGLPTLGTQDGDQIGRMSVEDFEERIRRSTQKVDLVPHVMTITQLKMSPDPTKSYLNPTLNTLVQLEGVQFPAVLAGEHYGELNSTFGVNRIVEDCDSNTVDLRTSGFSDFKNELLPEGNGTLTTVVSIFNDGYQLFIRDTSDVQLKGERCGGGGGGPTGALELPFSQNFEGQNAGTGMAVAIEGWTNVNVNGGERVWEVREFSSNKYAQTSAFKSNENPFESWLVTPGLILPNGSTPTLTFGTNDGFYTGEALTVKISTDFTGDVTTATWTNLNATISTGHDSGYGPNFTPSGDIDLSAYAGQVVYIAYQYLGASDGITTTYQIDTISVVE</sequence>
<dbReference type="PATRIC" id="fig|746697.3.peg.1524"/>
<feature type="domain" description="DUF5017" evidence="2">
    <location>
        <begin position="370"/>
        <end position="461"/>
    </location>
</feature>